<dbReference type="RefSeq" id="WP_380704854.1">
    <property type="nucleotide sequence ID" value="NZ_JBHSAP010000010.1"/>
</dbReference>
<proteinExistence type="predicted"/>
<dbReference type="Proteomes" id="UP001595843">
    <property type="component" value="Unassembled WGS sequence"/>
</dbReference>
<gene>
    <name evidence="1" type="ORF">ACFOUO_10220</name>
</gene>
<dbReference type="EMBL" id="JBHSAP010000010">
    <property type="protein sequence ID" value="MFC4077178.1"/>
    <property type="molecule type" value="Genomic_DNA"/>
</dbReference>
<organism evidence="1 2">
    <name type="scientific">Salinithrix halophila</name>
    <dbReference type="NCBI Taxonomy" id="1485204"/>
    <lineage>
        <taxon>Bacteria</taxon>
        <taxon>Bacillati</taxon>
        <taxon>Bacillota</taxon>
        <taxon>Bacilli</taxon>
        <taxon>Bacillales</taxon>
        <taxon>Thermoactinomycetaceae</taxon>
        <taxon>Salinithrix</taxon>
    </lineage>
</organism>
<comment type="caution">
    <text evidence="1">The sequence shown here is derived from an EMBL/GenBank/DDBJ whole genome shotgun (WGS) entry which is preliminary data.</text>
</comment>
<protein>
    <submittedName>
        <fullName evidence="1">Uncharacterized protein</fullName>
    </submittedName>
</protein>
<sequence>MERREIINGTVEWFDDSGSIWLYSENGKVVINVMALLRQGHGTGIKKAISPDVAQEIITELQKVVFQAKEAADQ</sequence>
<accession>A0ABV8JFF5</accession>
<keyword evidence="2" id="KW-1185">Reference proteome</keyword>
<name>A0ABV8JFF5_9BACL</name>
<evidence type="ECO:0000313" key="2">
    <source>
        <dbReference type="Proteomes" id="UP001595843"/>
    </source>
</evidence>
<evidence type="ECO:0000313" key="1">
    <source>
        <dbReference type="EMBL" id="MFC4077178.1"/>
    </source>
</evidence>
<reference evidence="2" key="1">
    <citation type="journal article" date="2019" name="Int. J. Syst. Evol. Microbiol.">
        <title>The Global Catalogue of Microorganisms (GCM) 10K type strain sequencing project: providing services to taxonomists for standard genome sequencing and annotation.</title>
        <authorList>
            <consortium name="The Broad Institute Genomics Platform"/>
            <consortium name="The Broad Institute Genome Sequencing Center for Infectious Disease"/>
            <person name="Wu L."/>
            <person name="Ma J."/>
        </authorList>
    </citation>
    <scope>NUCLEOTIDE SEQUENCE [LARGE SCALE GENOMIC DNA]</scope>
    <source>
        <strain evidence="2">IBRC-M 10813</strain>
    </source>
</reference>